<organism evidence="2">
    <name type="scientific">Rhizophagus irregularis</name>
    <dbReference type="NCBI Taxonomy" id="588596"/>
    <lineage>
        <taxon>Eukaryota</taxon>
        <taxon>Fungi</taxon>
        <taxon>Fungi incertae sedis</taxon>
        <taxon>Mucoromycota</taxon>
        <taxon>Glomeromycotina</taxon>
        <taxon>Glomeromycetes</taxon>
        <taxon>Glomerales</taxon>
        <taxon>Glomeraceae</taxon>
        <taxon>Rhizophagus</taxon>
    </lineage>
</organism>
<keyword evidence="4" id="KW-1185">Reference proteome</keyword>
<feature type="compositionally biased region" description="Low complexity" evidence="1">
    <location>
        <begin position="308"/>
        <end position="320"/>
    </location>
</feature>
<evidence type="ECO:0000313" key="4">
    <source>
        <dbReference type="Proteomes" id="UP000234323"/>
    </source>
</evidence>
<feature type="compositionally biased region" description="Polar residues" evidence="1">
    <location>
        <begin position="29"/>
        <end position="41"/>
    </location>
</feature>
<name>A0A1B1EWC0_9GLOM</name>
<accession>A0A1B1EWC0</accession>
<sequence>MGSTKSIRYEVLVYPTPSSSPAFKEHQHQPSTSPLLPNDVTSSNHSASALFETKVQRFACDRENMQQYWIPEGFHPVLIPRAYLTNNSLVNNNNNNSRQQTGDFIHQLRSRINNNDNINDIELRRRRRNANDIFSSCNNNGGITKKKRRSDVNRRILSQSSPTVNINHPLIYRQKVKERITAIRNSAVKISSNSSLKNNNSNNIITDKSSPSIIIGQMWKDEPENIKKHYERLAIRKKIAQVLAFEKKFSSLNSGTRSTTINSRRLHVNPTTCSNHNTGTSCRYNVHSNAIKGVDAVDCDNVVHHNVDSSSSPNNFNDSNRPMPDWMSRSDDEDDENSSDIDLVAY</sequence>
<proteinExistence type="predicted"/>
<dbReference type="EMBL" id="LLXI01000300">
    <property type="protein sequence ID" value="PKY44114.1"/>
    <property type="molecule type" value="Genomic_DNA"/>
</dbReference>
<feature type="region of interest" description="Disordered" evidence="1">
    <location>
        <begin position="305"/>
        <end position="346"/>
    </location>
</feature>
<evidence type="ECO:0000313" key="3">
    <source>
        <dbReference type="EMBL" id="PKY44114.1"/>
    </source>
</evidence>
<reference evidence="3 4" key="2">
    <citation type="submission" date="2015-10" db="EMBL/GenBank/DDBJ databases">
        <title>Genome analyses suggest a sexual origin of heterokaryosis in a supposedly ancient asexual fungus.</title>
        <authorList>
            <person name="Ropars J."/>
            <person name="Sedzielewska K."/>
            <person name="Noel J."/>
            <person name="Charron P."/>
            <person name="Farinelli L."/>
            <person name="Marton T."/>
            <person name="Kruger M."/>
            <person name="Pelin A."/>
            <person name="Brachmann A."/>
            <person name="Corradi N."/>
        </authorList>
    </citation>
    <scope>NUCLEOTIDE SEQUENCE [LARGE SCALE GENOMIC DNA]</scope>
    <source>
        <strain evidence="3 4">A4</strain>
    </source>
</reference>
<evidence type="ECO:0000313" key="2">
    <source>
        <dbReference type="EMBL" id="ANQ33111.1"/>
    </source>
</evidence>
<dbReference type="OrthoDB" id="2410163at2759"/>
<feature type="region of interest" description="Disordered" evidence="1">
    <location>
        <begin position="18"/>
        <end position="41"/>
    </location>
</feature>
<dbReference type="Proteomes" id="UP000234323">
    <property type="component" value="Unassembled WGS sequence"/>
</dbReference>
<dbReference type="AlphaFoldDB" id="A0A1B1EWC0"/>
<reference evidence="2" key="1">
    <citation type="submission" date="2015-06" db="EMBL/GenBank/DDBJ databases">
        <title>Evolution and Diversity of Sexually-Related Genes in an Arbuscular Mycorrhizal Fungi.</title>
        <authorList>
            <person name="Charron P."/>
            <person name="Marton T."/>
            <person name="Corradi N."/>
        </authorList>
    </citation>
    <scope>NUCLEOTIDE SEQUENCE</scope>
    <source>
        <strain evidence="2">A4</strain>
    </source>
</reference>
<protein>
    <submittedName>
        <fullName evidence="2">MATA-HMG</fullName>
    </submittedName>
</protein>
<dbReference type="VEuPathDB" id="FungiDB:RhiirFUN_002556"/>
<evidence type="ECO:0000256" key="1">
    <source>
        <dbReference type="SAM" id="MobiDB-lite"/>
    </source>
</evidence>
<dbReference type="EMBL" id="KT211949">
    <property type="protein sequence ID" value="ANQ33111.1"/>
    <property type="molecule type" value="Genomic_DNA"/>
</dbReference>
<dbReference type="VEuPathDB" id="FungiDB:FUN_002487"/>
<dbReference type="VEuPathDB" id="FungiDB:RhiirA1_514257"/>
<gene>
    <name evidence="2" type="primary">HMG41</name>
    <name evidence="3" type="ORF">RhiirA4_399535</name>
</gene>